<feature type="coiled-coil region" evidence="1">
    <location>
        <begin position="693"/>
        <end position="827"/>
    </location>
</feature>
<feature type="coiled-coil region" evidence="1">
    <location>
        <begin position="1456"/>
        <end position="1483"/>
    </location>
</feature>
<protein>
    <recommendedName>
        <fullName evidence="5">Fibronectin type-III domain-containing protein</fullName>
    </recommendedName>
</protein>
<sequence length="1695" mass="191486">MGKTTSKDQEVGTLLSTCQHLEIEAKRFEEERKRLESKLLSVQKRLCLEEQVVKHLKERRAAELKTLRKDYMEKFETAMNLLKVRVQVEMSQSLRRHKEQLKMSFRSDLLKLTRKNCQLTNLLHYIQRLQQLERDSEIKRRSHCCCKGNKQVGDPCLFHEQDDIDCCHSADPRLQNLRTEFQKQIDKLLYELKEREEGIDELNKNVEEIHETKKTVLSPSPSSACSKEDSSTSTRSKNIKTGSKNEVGRSGAPSAAAHTDSSFIAATVAKSDVTTTTTGFVDGDDASIKPICTRSTNNNNNSVGPVRNKNHRGIRESRTCPYDTSQALSSRRRRCNAVSSFVSSSHLSSSEKEEPTTSSLDSEKRNDGETTMRELDIPHTTLDCSQSYYAGHNHNSYHHHNVGHQQYHQQCGSSGLLETLPEAESEEEEFESISATVGKEDGLYRITRSPLVSSASPSSSSSSSSELSPQTEFPPEFTSLLQPAISGGKLEVAKSIEDFGMLQQCEAENQKISVLESIIRQLRDELKECKDQNELLEFRLLEMQELSASPVRPHQADVDGEEEEEDDVEPKLIVADVDGNPDTSKGVVACLPGSADSEYDGGNGHANVTESRSSCSDCSESLSLQESGIFDSQSTEDSPVSNVCRLTISRELVSLTFQIEELLRRFNEGVDEGGSGSPGIDTLSVSTRRGKTSHDLASELQSCRQRIQEFERRLAAMSDGNYIQSLEEKVNFLLNENRRLEDERAEIEEAENDNRLMCQRLEEKLGQLQKKKLILQNRLAAEKKCIEQLRVKILQMQEREEDLCSQISRLESLLQNYEQRNFELEESCIEMKCSVQFVIHSIPIFALCYFGALLRSTHGRSASVLNILLSLPSTVGVNIGRYLHVTHRSNALPFVPDGIVSPVPPTRKHKLRELSSPTISEEVEPKLKKLRRMLDKNGITCLCNCANCGNGRLSITDDDGSKEKALMTANNAEVQTGEELWKLLVEQIFAEQKHEWQKTEKMLLRKIEVLECDIDKCQEIFDRERGSLIKMYEVKLAEKESQLRETQACRNEKRDLQEKWNCLIQELEQFALYLGKNLSERSIEEQQEERSLHDDVQCNTLSSSATTTGVLRAEDDTSSIRVPTQLEVTGNSATGTISPESFEEVDVNEDAENNEQRMPSFICSSIIKSLRDSSTNNDDAVTTFVNEKVGGQETEVLQKTRIIYYLQSSLKKHLSTFEKREKHLLDQIDRLTQEIRQHSQQDSQHEGNMIAYLRQENERLVSLFQDHEKVWGDLQQLQEEHEKLKLEVGNTVTLRKKLEESQKTETEMRDRLEELERTESHLKTQLSQLEKKEQKALEKIQQLRDEIQFLRTKCCQLQDDIDSRVTREAKYKNELQALTIKLKESSLELEEKESQLESNETALQAQIQKLKNQLTELHQAYADTECSNGMLREEVSYLERTVEEAIAKAVQSENTVTALSHELKQKDLTIEELQRKLQELTTCDPIASNVLSASSSALNPNDLADFNKHDGGLLGVARDVEEVVTLLQGQSMDEETVTPSDNIVNELSSTKHSKSEEAVEEAILEDVLAENTSIDDSVGCNETPTSGKSLSTGSTFSSNVGTSLESSSPGLEFRVLKKIGDDSLLVSWSMPENHLLPPNVNGYEIAVNGKVFLRIPQPNRHKVILFGLNLDEPLHLTLRCSGDEGLEESTITYIN</sequence>
<feature type="compositionally biased region" description="Low complexity" evidence="2">
    <location>
        <begin position="450"/>
        <end position="469"/>
    </location>
</feature>
<feature type="region of interest" description="Disordered" evidence="2">
    <location>
        <begin position="212"/>
        <end position="258"/>
    </location>
</feature>
<feature type="coiled-coil region" evidence="1">
    <location>
        <begin position="185"/>
        <end position="212"/>
    </location>
</feature>
<dbReference type="Proteomes" id="UP001642540">
    <property type="component" value="Unassembled WGS sequence"/>
</dbReference>
<feature type="region of interest" description="Disordered" evidence="2">
    <location>
        <begin position="341"/>
        <end position="375"/>
    </location>
</feature>
<proteinExistence type="predicted"/>
<feature type="region of interest" description="Disordered" evidence="2">
    <location>
        <begin position="669"/>
        <end position="688"/>
    </location>
</feature>
<evidence type="ECO:0000313" key="4">
    <source>
        <dbReference type="Proteomes" id="UP001642540"/>
    </source>
</evidence>
<feature type="compositionally biased region" description="Basic and acidic residues" evidence="2">
    <location>
        <begin position="349"/>
        <end position="375"/>
    </location>
</feature>
<feature type="region of interest" description="Disordered" evidence="2">
    <location>
        <begin position="292"/>
        <end position="325"/>
    </location>
</feature>
<gene>
    <name evidence="3" type="ORF">ODALV1_LOCUS3993</name>
</gene>
<dbReference type="PANTHER" id="PTHR23159">
    <property type="entry name" value="CENTROSOMAL PROTEIN 2"/>
    <property type="match status" value="1"/>
</dbReference>
<keyword evidence="4" id="KW-1185">Reference proteome</keyword>
<evidence type="ECO:0000313" key="3">
    <source>
        <dbReference type="EMBL" id="CAL8078076.1"/>
    </source>
</evidence>
<feature type="coiled-coil region" evidence="1">
    <location>
        <begin position="505"/>
        <end position="546"/>
    </location>
</feature>
<feature type="coiled-coil region" evidence="1">
    <location>
        <begin position="18"/>
        <end position="45"/>
    </location>
</feature>
<evidence type="ECO:0000256" key="1">
    <source>
        <dbReference type="SAM" id="Coils"/>
    </source>
</evidence>
<name>A0ABP1PUR0_9HEXA</name>
<evidence type="ECO:0008006" key="5">
    <source>
        <dbReference type="Google" id="ProtNLM"/>
    </source>
</evidence>
<keyword evidence="1" id="KW-0175">Coiled coil</keyword>
<feature type="compositionally biased region" description="Polar residues" evidence="2">
    <location>
        <begin position="215"/>
        <end position="244"/>
    </location>
</feature>
<feature type="region of interest" description="Disordered" evidence="2">
    <location>
        <begin position="1575"/>
        <end position="1594"/>
    </location>
</feature>
<organism evidence="3 4">
    <name type="scientific">Orchesella dallaii</name>
    <dbReference type="NCBI Taxonomy" id="48710"/>
    <lineage>
        <taxon>Eukaryota</taxon>
        <taxon>Metazoa</taxon>
        <taxon>Ecdysozoa</taxon>
        <taxon>Arthropoda</taxon>
        <taxon>Hexapoda</taxon>
        <taxon>Collembola</taxon>
        <taxon>Entomobryomorpha</taxon>
        <taxon>Entomobryoidea</taxon>
        <taxon>Orchesellidae</taxon>
        <taxon>Orchesellinae</taxon>
        <taxon>Orchesella</taxon>
    </lineage>
</organism>
<comment type="caution">
    <text evidence="3">The sequence shown here is derived from an EMBL/GenBank/DDBJ whole genome shotgun (WGS) entry which is preliminary data.</text>
</comment>
<feature type="coiled-coil region" evidence="1">
    <location>
        <begin position="1214"/>
        <end position="1241"/>
    </location>
</feature>
<reference evidence="3 4" key="1">
    <citation type="submission" date="2024-08" db="EMBL/GenBank/DDBJ databases">
        <authorList>
            <person name="Cucini C."/>
            <person name="Frati F."/>
        </authorList>
    </citation>
    <scope>NUCLEOTIDE SEQUENCE [LARGE SCALE GENOMIC DNA]</scope>
</reference>
<dbReference type="EMBL" id="CAXLJM020000013">
    <property type="protein sequence ID" value="CAL8078076.1"/>
    <property type="molecule type" value="Genomic_DNA"/>
</dbReference>
<feature type="region of interest" description="Disordered" evidence="2">
    <location>
        <begin position="450"/>
        <end position="475"/>
    </location>
</feature>
<feature type="coiled-coil region" evidence="1">
    <location>
        <begin position="1274"/>
        <end position="1427"/>
    </location>
</feature>
<accession>A0ABP1PUR0</accession>
<dbReference type="PANTHER" id="PTHR23159:SF31">
    <property type="entry name" value="CENTROSOME-ASSOCIATED PROTEIN CEP250 ISOFORM X1"/>
    <property type="match status" value="1"/>
</dbReference>
<evidence type="ECO:0000256" key="2">
    <source>
        <dbReference type="SAM" id="MobiDB-lite"/>
    </source>
</evidence>